<dbReference type="SUPFAM" id="SSF103642">
    <property type="entry name" value="Sec-C motif"/>
    <property type="match status" value="1"/>
</dbReference>
<accession>A0A6A9UTY0</accession>
<dbReference type="AlphaFoldDB" id="A0A6A9UTY0"/>
<reference evidence="5 6" key="1">
    <citation type="submission" date="2019-12" db="EMBL/GenBank/DDBJ databases">
        <title>Auraticoccus cholistani sp. nov., an actinomycete isolated from soil of Cholistan desert.</title>
        <authorList>
            <person name="Cheema M.T."/>
        </authorList>
    </citation>
    <scope>NUCLEOTIDE SEQUENCE [LARGE SCALE GENOMIC DNA]</scope>
    <source>
        <strain evidence="5 6">F435</strain>
    </source>
</reference>
<comment type="caution">
    <text evidence="5">The sequence shown here is derived from an EMBL/GenBank/DDBJ whole genome shotgun (WGS) entry which is preliminary data.</text>
</comment>
<evidence type="ECO:0000256" key="2">
    <source>
        <dbReference type="HAMAP-Rule" id="MF_00612"/>
    </source>
</evidence>
<evidence type="ECO:0000256" key="3">
    <source>
        <dbReference type="SAM" id="MobiDB-lite"/>
    </source>
</evidence>
<gene>
    <name evidence="5" type="ORF">GC722_01205</name>
</gene>
<dbReference type="PANTHER" id="PTHR33747">
    <property type="entry name" value="UPF0225 PROTEIN SCO1677"/>
    <property type="match status" value="1"/>
</dbReference>
<dbReference type="InterPro" id="IPR023006">
    <property type="entry name" value="YchJ-like"/>
</dbReference>
<feature type="region of interest" description="Disordered" evidence="3">
    <location>
        <begin position="1"/>
        <end position="20"/>
    </location>
</feature>
<dbReference type="Pfam" id="PF02810">
    <property type="entry name" value="SEC-C"/>
    <property type="match status" value="1"/>
</dbReference>
<evidence type="ECO:0000313" key="6">
    <source>
        <dbReference type="Proteomes" id="UP000435304"/>
    </source>
</evidence>
<dbReference type="PANTHER" id="PTHR33747:SF1">
    <property type="entry name" value="ADENYLATE CYCLASE-ASSOCIATED CAP C-TERMINAL DOMAIN-CONTAINING PROTEIN"/>
    <property type="match status" value="1"/>
</dbReference>
<evidence type="ECO:0000313" key="5">
    <source>
        <dbReference type="EMBL" id="MVA74657.1"/>
    </source>
</evidence>
<dbReference type="InterPro" id="IPR004027">
    <property type="entry name" value="SEC_C_motif"/>
</dbReference>
<evidence type="ECO:0000256" key="1">
    <source>
        <dbReference type="ARBA" id="ARBA00010839"/>
    </source>
</evidence>
<dbReference type="HAMAP" id="MF_00612">
    <property type="entry name" value="UPF0225"/>
    <property type="match status" value="1"/>
</dbReference>
<feature type="domain" description="YchJ-like middle NTF2-like" evidence="4">
    <location>
        <begin position="39"/>
        <end position="133"/>
    </location>
</feature>
<evidence type="ECO:0000259" key="4">
    <source>
        <dbReference type="Pfam" id="PF17775"/>
    </source>
</evidence>
<dbReference type="Gene3D" id="3.10.450.50">
    <property type="match status" value="1"/>
</dbReference>
<sequence length="136" mass="15396">MPPRPEETDVSPSDSCPCGSGRPFERCCGPVLAGRPAPSAERLMRSRYTAHVLDDRDHLRASWHPSTRPAEVVLEPGVEWLGLTVLGTERGGLLDEDGRVEFRARWRRHGTEGELHEISRFVREGRHWFYLDGLVP</sequence>
<keyword evidence="6" id="KW-1185">Reference proteome</keyword>
<comment type="similarity">
    <text evidence="1 2">Belongs to the UPF0225 family.</text>
</comment>
<dbReference type="EMBL" id="WPCU01000003">
    <property type="protein sequence ID" value="MVA74657.1"/>
    <property type="molecule type" value="Genomic_DNA"/>
</dbReference>
<proteinExistence type="inferred from homology"/>
<dbReference type="SUPFAM" id="SSF54427">
    <property type="entry name" value="NTF2-like"/>
    <property type="match status" value="1"/>
</dbReference>
<organism evidence="5 6">
    <name type="scientific">Auraticoccus cholistanensis</name>
    <dbReference type="NCBI Taxonomy" id="2656650"/>
    <lineage>
        <taxon>Bacteria</taxon>
        <taxon>Bacillati</taxon>
        <taxon>Actinomycetota</taxon>
        <taxon>Actinomycetes</taxon>
        <taxon>Propionibacteriales</taxon>
        <taxon>Propionibacteriaceae</taxon>
        <taxon>Auraticoccus</taxon>
    </lineage>
</organism>
<dbReference type="InterPro" id="IPR032710">
    <property type="entry name" value="NTF2-like_dom_sf"/>
</dbReference>
<protein>
    <recommendedName>
        <fullName evidence="2">UPF0225 protein GC722_01205</fullName>
    </recommendedName>
</protein>
<dbReference type="Pfam" id="PF17775">
    <property type="entry name" value="YchJ_M-like"/>
    <property type="match status" value="1"/>
</dbReference>
<dbReference type="Proteomes" id="UP000435304">
    <property type="component" value="Unassembled WGS sequence"/>
</dbReference>
<dbReference type="InterPro" id="IPR048469">
    <property type="entry name" value="YchJ-like_M"/>
</dbReference>
<name>A0A6A9UTY0_9ACTN</name>